<evidence type="ECO:0000256" key="3">
    <source>
        <dbReference type="ARBA" id="ARBA00022519"/>
    </source>
</evidence>
<evidence type="ECO:0000256" key="8">
    <source>
        <dbReference type="ARBA" id="ARBA00023136"/>
    </source>
</evidence>
<name>A0A7W6FNV8_9SPHN</name>
<dbReference type="GO" id="GO:0016020">
    <property type="term" value="C:membrane"/>
    <property type="evidence" value="ECO:0007669"/>
    <property type="project" value="InterPro"/>
</dbReference>
<organism evidence="10 11">
    <name type="scientific">Sphingobium jiangsuense</name>
    <dbReference type="NCBI Taxonomy" id="870476"/>
    <lineage>
        <taxon>Bacteria</taxon>
        <taxon>Pseudomonadati</taxon>
        <taxon>Pseudomonadota</taxon>
        <taxon>Alphaproteobacteria</taxon>
        <taxon>Sphingomonadales</taxon>
        <taxon>Sphingomonadaceae</taxon>
        <taxon>Sphingobium</taxon>
    </lineage>
</organism>
<keyword evidence="6" id="KW-0769">Symport</keyword>
<feature type="transmembrane region" description="Helical" evidence="9">
    <location>
        <begin position="301"/>
        <end position="319"/>
    </location>
</feature>
<keyword evidence="8 9" id="KW-0472">Membrane</keyword>
<feature type="transmembrane region" description="Helical" evidence="9">
    <location>
        <begin position="36"/>
        <end position="56"/>
    </location>
</feature>
<keyword evidence="7 9" id="KW-1133">Transmembrane helix</keyword>
<gene>
    <name evidence="10" type="ORF">GGR43_000826</name>
</gene>
<keyword evidence="11" id="KW-1185">Reference proteome</keyword>
<feature type="transmembrane region" description="Helical" evidence="9">
    <location>
        <begin position="68"/>
        <end position="89"/>
    </location>
</feature>
<evidence type="ECO:0000256" key="1">
    <source>
        <dbReference type="ARBA" id="ARBA00022448"/>
    </source>
</evidence>
<protein>
    <submittedName>
        <fullName evidence="10">L-rhamnose-H+ transport protein</fullName>
    </submittedName>
</protein>
<evidence type="ECO:0000256" key="2">
    <source>
        <dbReference type="ARBA" id="ARBA00022475"/>
    </source>
</evidence>
<comment type="caution">
    <text evidence="10">The sequence shown here is derived from an EMBL/GenBank/DDBJ whole genome shotgun (WGS) entry which is preliminary data.</text>
</comment>
<feature type="transmembrane region" description="Helical" evidence="9">
    <location>
        <begin position="6"/>
        <end position="24"/>
    </location>
</feature>
<accession>A0A7W6FNV8</accession>
<dbReference type="NCBIfam" id="NF010024">
    <property type="entry name" value="PRK13499.1-4"/>
    <property type="match status" value="1"/>
</dbReference>
<evidence type="ECO:0000313" key="11">
    <source>
        <dbReference type="Proteomes" id="UP000571950"/>
    </source>
</evidence>
<feature type="transmembrane region" description="Helical" evidence="9">
    <location>
        <begin position="137"/>
        <end position="157"/>
    </location>
</feature>
<feature type="transmembrane region" description="Helical" evidence="9">
    <location>
        <begin position="331"/>
        <end position="350"/>
    </location>
</feature>
<sequence length="355" mass="38508">MTPNPLLGVFYHWLGGLASASFYVPYRGVKRWNWEIFWLTGGIFSWLLAPWFFAWVQTEDLPGVMARVPVGTVGLCMLFGFLWGFGGLTYGLTMRYLGLSLGMAVVLGLSTLFGTLIPPIVQGHFASDILAATSGRIVLLGLAITLAGIVTVAVAGARKDAMLSPEQKAQSVAEFDFRKGLVVAIFSGIMSSCFAYGLAAGEPIKALSAAAGTGPLWTGLPTLCLVMFGGLVTNGVWCLWLIRRNKSAAQWLGRADPQTGERPPMLVNYLLCALAGISWYFQFFFYTMGESQMGRFGFSSWTLHMASIIIFGTLWGFAFREWKDAGRSVRATVWSGIALLVLATVVIGYGNSLAN</sequence>
<keyword evidence="4" id="KW-0762">Sugar transport</keyword>
<feature type="transmembrane region" description="Helical" evidence="9">
    <location>
        <begin position="263"/>
        <end position="281"/>
    </location>
</feature>
<dbReference type="GO" id="GO:0015293">
    <property type="term" value="F:symporter activity"/>
    <property type="evidence" value="ECO:0007669"/>
    <property type="project" value="UniProtKB-KW"/>
</dbReference>
<dbReference type="Pfam" id="PF06379">
    <property type="entry name" value="RhaT"/>
    <property type="match status" value="1"/>
</dbReference>
<proteinExistence type="predicted"/>
<evidence type="ECO:0000256" key="6">
    <source>
        <dbReference type="ARBA" id="ARBA00022847"/>
    </source>
</evidence>
<dbReference type="AlphaFoldDB" id="A0A7W6FNV8"/>
<keyword evidence="2" id="KW-1003">Cell membrane</keyword>
<dbReference type="EMBL" id="JACIDT010000002">
    <property type="protein sequence ID" value="MBB3925125.1"/>
    <property type="molecule type" value="Genomic_DNA"/>
</dbReference>
<evidence type="ECO:0000256" key="4">
    <source>
        <dbReference type="ARBA" id="ARBA00022597"/>
    </source>
</evidence>
<feature type="transmembrane region" description="Helical" evidence="9">
    <location>
        <begin position="96"/>
        <end position="117"/>
    </location>
</feature>
<keyword evidence="5 9" id="KW-0812">Transmembrane</keyword>
<keyword evidence="3" id="KW-0997">Cell inner membrane</keyword>
<dbReference type="RefSeq" id="WP_188070674.1">
    <property type="nucleotide sequence ID" value="NZ_BSPS01000007.1"/>
</dbReference>
<evidence type="ECO:0000256" key="9">
    <source>
        <dbReference type="SAM" id="Phobius"/>
    </source>
</evidence>
<reference evidence="10 11" key="1">
    <citation type="submission" date="2020-08" db="EMBL/GenBank/DDBJ databases">
        <title>Genomic Encyclopedia of Type Strains, Phase IV (KMG-IV): sequencing the most valuable type-strain genomes for metagenomic binning, comparative biology and taxonomic classification.</title>
        <authorList>
            <person name="Goeker M."/>
        </authorList>
    </citation>
    <scope>NUCLEOTIDE SEQUENCE [LARGE SCALE GENOMIC DNA]</scope>
    <source>
        <strain evidence="10 11">DSM 26189</strain>
    </source>
</reference>
<evidence type="ECO:0000256" key="7">
    <source>
        <dbReference type="ARBA" id="ARBA00022989"/>
    </source>
</evidence>
<feature type="transmembrane region" description="Helical" evidence="9">
    <location>
        <begin position="177"/>
        <end position="199"/>
    </location>
</feature>
<keyword evidence="1" id="KW-0813">Transport</keyword>
<dbReference type="InterPro" id="IPR004673">
    <property type="entry name" value="L-rhamnose-proton_sym_RhaT"/>
</dbReference>
<evidence type="ECO:0000256" key="5">
    <source>
        <dbReference type="ARBA" id="ARBA00022692"/>
    </source>
</evidence>
<dbReference type="GO" id="GO:0015153">
    <property type="term" value="F:rhamnose transmembrane transporter activity"/>
    <property type="evidence" value="ECO:0007669"/>
    <property type="project" value="InterPro"/>
</dbReference>
<dbReference type="Proteomes" id="UP000571950">
    <property type="component" value="Unassembled WGS sequence"/>
</dbReference>
<evidence type="ECO:0000313" key="10">
    <source>
        <dbReference type="EMBL" id="MBB3925125.1"/>
    </source>
</evidence>
<feature type="transmembrane region" description="Helical" evidence="9">
    <location>
        <begin position="219"/>
        <end position="242"/>
    </location>
</feature>